<feature type="region of interest" description="Disordered" evidence="1">
    <location>
        <begin position="36"/>
        <end position="71"/>
    </location>
</feature>
<name>A0A645EWU2_9ZZZZ</name>
<dbReference type="EMBL" id="VSSQ01051800">
    <property type="protein sequence ID" value="MPN05906.1"/>
    <property type="molecule type" value="Genomic_DNA"/>
</dbReference>
<dbReference type="AlphaFoldDB" id="A0A645EWU2"/>
<feature type="region of interest" description="Disordered" evidence="1">
    <location>
        <begin position="1"/>
        <end position="23"/>
    </location>
</feature>
<evidence type="ECO:0000313" key="2">
    <source>
        <dbReference type="EMBL" id="MPN05906.1"/>
    </source>
</evidence>
<sequence>MPKNAAAHIQKSAPGPPVVSAADTPTILPVPMVAESEVQSARKGAIAAPSLSETEPEDPKVSLSPHANPRI</sequence>
<evidence type="ECO:0000256" key="1">
    <source>
        <dbReference type="SAM" id="MobiDB-lite"/>
    </source>
</evidence>
<gene>
    <name evidence="2" type="ORF">SDC9_153160</name>
</gene>
<comment type="caution">
    <text evidence="2">The sequence shown here is derived from an EMBL/GenBank/DDBJ whole genome shotgun (WGS) entry which is preliminary data.</text>
</comment>
<reference evidence="2" key="1">
    <citation type="submission" date="2019-08" db="EMBL/GenBank/DDBJ databases">
        <authorList>
            <person name="Kucharzyk K."/>
            <person name="Murdoch R.W."/>
            <person name="Higgins S."/>
            <person name="Loffler F."/>
        </authorList>
    </citation>
    <scope>NUCLEOTIDE SEQUENCE</scope>
</reference>
<protein>
    <submittedName>
        <fullName evidence="2">Uncharacterized protein</fullName>
    </submittedName>
</protein>
<organism evidence="2">
    <name type="scientific">bioreactor metagenome</name>
    <dbReference type="NCBI Taxonomy" id="1076179"/>
    <lineage>
        <taxon>unclassified sequences</taxon>
        <taxon>metagenomes</taxon>
        <taxon>ecological metagenomes</taxon>
    </lineage>
</organism>
<accession>A0A645EWU2</accession>
<proteinExistence type="predicted"/>